<name>A0AAV9ZEX2_9AGAR</name>
<gene>
    <name evidence="2" type="ORF">R3P38DRAFT_3116883</name>
</gene>
<protein>
    <recommendedName>
        <fullName evidence="1">F-box domain-containing protein</fullName>
    </recommendedName>
</protein>
<evidence type="ECO:0000313" key="3">
    <source>
        <dbReference type="Proteomes" id="UP001362999"/>
    </source>
</evidence>
<dbReference type="Pfam" id="PF12937">
    <property type="entry name" value="F-box-like"/>
    <property type="match status" value="1"/>
</dbReference>
<feature type="domain" description="F-box" evidence="1">
    <location>
        <begin position="74"/>
        <end position="136"/>
    </location>
</feature>
<dbReference type="InterPro" id="IPR001810">
    <property type="entry name" value="F-box_dom"/>
</dbReference>
<dbReference type="Gene3D" id="3.80.10.10">
    <property type="entry name" value="Ribonuclease Inhibitor"/>
    <property type="match status" value="1"/>
</dbReference>
<dbReference type="InterPro" id="IPR032675">
    <property type="entry name" value="LRR_dom_sf"/>
</dbReference>
<dbReference type="AlphaFoldDB" id="A0AAV9ZEX2"/>
<keyword evidence="3" id="KW-1185">Reference proteome</keyword>
<organism evidence="2 3">
    <name type="scientific">Favolaschia claudopus</name>
    <dbReference type="NCBI Taxonomy" id="2862362"/>
    <lineage>
        <taxon>Eukaryota</taxon>
        <taxon>Fungi</taxon>
        <taxon>Dikarya</taxon>
        <taxon>Basidiomycota</taxon>
        <taxon>Agaricomycotina</taxon>
        <taxon>Agaricomycetes</taxon>
        <taxon>Agaricomycetidae</taxon>
        <taxon>Agaricales</taxon>
        <taxon>Marasmiineae</taxon>
        <taxon>Mycenaceae</taxon>
        <taxon>Favolaschia</taxon>
    </lineage>
</organism>
<dbReference type="EMBL" id="JAWWNJ010000155">
    <property type="protein sequence ID" value="KAK6980953.1"/>
    <property type="molecule type" value="Genomic_DNA"/>
</dbReference>
<reference evidence="2 3" key="1">
    <citation type="journal article" date="2024" name="J Genomics">
        <title>Draft genome sequencing and assembly of Favolaschia claudopus CIRM-BRFM 2984 isolated from oak limbs.</title>
        <authorList>
            <person name="Navarro D."/>
            <person name="Drula E."/>
            <person name="Chaduli D."/>
            <person name="Cazenave R."/>
            <person name="Ahrendt S."/>
            <person name="Wang J."/>
            <person name="Lipzen A."/>
            <person name="Daum C."/>
            <person name="Barry K."/>
            <person name="Grigoriev I.V."/>
            <person name="Favel A."/>
            <person name="Rosso M.N."/>
            <person name="Martin F."/>
        </authorList>
    </citation>
    <scope>NUCLEOTIDE SEQUENCE [LARGE SCALE GENOMIC DNA]</scope>
    <source>
        <strain evidence="2 3">CIRM-BRFM 2984</strain>
    </source>
</reference>
<evidence type="ECO:0000259" key="1">
    <source>
        <dbReference type="Pfam" id="PF12937"/>
    </source>
</evidence>
<dbReference type="Proteomes" id="UP001362999">
    <property type="component" value="Unassembled WGS sequence"/>
</dbReference>
<proteinExistence type="predicted"/>
<sequence length="523" mass="58684">MAAERFIRTTLLPSYAPPPREIPDILSSIRPELARYDAEILRLKTELYTLEQERMQLQMYYDEANALSSPVRLVPPEILAAIFALQQPPTLETDPETGSTENAIAILAQNHLLVLSRVCARWHDIVLGTPALWSNVELHFPLWDETPYEPTDFETLMRVLETVLERGRSIPLSVFVNTGGITSYTPDARTSHCTFPALGVASGFHGPRLDLLELLAVRDRLPSLKAIDISGAVAPGSFSIFRDAPLLKSAKLDCSYDDWGEVPQIPLAQLRSLQLTDSYSDDPESPFPSFSIFPHLPPTIHLTLQITPQMDHEFNDRPTIRATSCDVASLTIELLDRTSSAHDYSTLYKALDSLTLPALTSLRLYSDPHPAPIWWLPSDFLALSRRSSFSTHLQHLDLWHVDIHESELLEALAGLPALEPLAIADWVPDILFGDSLLEALTCVTEDERQRLVPYLTALKVRTVMKFSDMVLLDFLCARLKCGGPFNIELLWLEGYGRELEASFLPGLDELDNFEFSLDPAEYL</sequence>
<accession>A0AAV9ZEX2</accession>
<evidence type="ECO:0000313" key="2">
    <source>
        <dbReference type="EMBL" id="KAK6980953.1"/>
    </source>
</evidence>
<comment type="caution">
    <text evidence="2">The sequence shown here is derived from an EMBL/GenBank/DDBJ whole genome shotgun (WGS) entry which is preliminary data.</text>
</comment>